<name>A0A6G8J3N0_9VIRU</name>
<reference evidence="2 3" key="1">
    <citation type="submission" date="2020-02" db="EMBL/GenBank/DDBJ databases">
        <title>TSPV1: a spherical archaeal virus with filaments.</title>
        <authorList>
            <person name="Hartman R."/>
            <person name="Young M."/>
            <person name="Biewenga L."/>
            <person name="Munson-McGee J."/>
            <person name="Refai M."/>
            <person name="Boyd E."/>
            <person name="Bothner B."/>
            <person name="Lawrence C.M."/>
        </authorList>
    </citation>
    <scope>NUCLEOTIDE SEQUENCE [LARGE SCALE GENOMIC DNA]</scope>
    <source>
        <strain evidence="2 3">CP001</strain>
    </source>
</reference>
<keyword evidence="1" id="KW-0472">Membrane</keyword>
<dbReference type="KEGG" id="vg:80402470"/>
<feature type="transmembrane region" description="Helical" evidence="1">
    <location>
        <begin position="213"/>
        <end position="231"/>
    </location>
</feature>
<dbReference type="EMBL" id="MT047590">
    <property type="protein sequence ID" value="QIM61625.1"/>
    <property type="molecule type" value="Genomic_DNA"/>
</dbReference>
<keyword evidence="1" id="KW-0812">Transmembrane</keyword>
<keyword evidence="1" id="KW-1133">Transmembrane helix</keyword>
<feature type="transmembrane region" description="Helical" evidence="1">
    <location>
        <begin position="79"/>
        <end position="105"/>
    </location>
</feature>
<protein>
    <submittedName>
        <fullName evidence="2">Uncharacterized protein</fullName>
    </submittedName>
</protein>
<evidence type="ECO:0000256" key="1">
    <source>
        <dbReference type="SAM" id="Phobius"/>
    </source>
</evidence>
<feature type="transmembrane region" description="Helical" evidence="1">
    <location>
        <begin position="149"/>
        <end position="168"/>
    </location>
</feature>
<evidence type="ECO:0000313" key="3">
    <source>
        <dbReference type="Proteomes" id="UP000501040"/>
    </source>
</evidence>
<dbReference type="GeneID" id="80402470"/>
<accession>A0A6G8J3N0</accession>
<proteinExistence type="predicted"/>
<sequence>MGSMIIPLALGSLAALILVALMGSRNMLVYILIEIFVSGALALAGVAASTYALFSGLFIAAMALWIITHVEERVVERAVVTLLSVTLVWASNNAVAAQALGALSYDIIEPFFAALATVGDVVLGVSGFGALFAYMVLSSRILSLAEENPLVAIGYVYLANAVLSALVAPMPDFLKLALGLALLYPLGRAIRGNLEALAEVAPVLYLLPIQPSVLVQLGAVMALVELAMAILSRKHLVGAAMWAAALLFVA</sequence>
<feature type="transmembrane region" description="Helical" evidence="1">
    <location>
        <begin position="111"/>
        <end position="137"/>
    </location>
</feature>
<organism evidence="2 3">
    <name type="scientific">Thermoproteus spherical piliferous virus 1</name>
    <dbReference type="NCBI Taxonomy" id="2713157"/>
    <lineage>
        <taxon>Viruses</taxon>
        <taxon>Viruses incertae sedis</taxon>
        <taxon>Globuloviridae</taxon>
        <taxon>Alphaglobulovirus</taxon>
        <taxon>Alphaglobulovirus sileriense</taxon>
    </lineage>
</organism>
<keyword evidence="3" id="KW-1185">Reference proteome</keyword>
<dbReference type="RefSeq" id="YP_010772745.1">
    <property type="nucleotide sequence ID" value="NC_074654.1"/>
</dbReference>
<feature type="transmembrane region" description="Helical" evidence="1">
    <location>
        <begin position="39"/>
        <end position="67"/>
    </location>
</feature>
<evidence type="ECO:0000313" key="2">
    <source>
        <dbReference type="EMBL" id="QIM61625.1"/>
    </source>
</evidence>
<dbReference type="Proteomes" id="UP000501040">
    <property type="component" value="Genome"/>
</dbReference>